<dbReference type="SMART" id="SM00421">
    <property type="entry name" value="HTH_LUXR"/>
    <property type="match status" value="1"/>
</dbReference>
<keyword evidence="3" id="KW-1185">Reference proteome</keyword>
<dbReference type="InterPro" id="IPR036388">
    <property type="entry name" value="WH-like_DNA-bd_sf"/>
</dbReference>
<comment type="caution">
    <text evidence="2">The sequence shown here is derived from an EMBL/GenBank/DDBJ whole genome shotgun (WGS) entry which is preliminary data.</text>
</comment>
<accession>A0ABT3Z737</accession>
<proteinExistence type="predicted"/>
<dbReference type="InterPro" id="IPR000792">
    <property type="entry name" value="Tscrpt_reg_LuxR_C"/>
</dbReference>
<dbReference type="RefSeq" id="WP_267653165.1">
    <property type="nucleotide sequence ID" value="NZ_JAOVZR010000001.1"/>
</dbReference>
<dbReference type="Gene3D" id="1.10.10.10">
    <property type="entry name" value="Winged helix-like DNA-binding domain superfamily/Winged helix DNA-binding domain"/>
    <property type="match status" value="1"/>
</dbReference>
<dbReference type="Proteomes" id="UP001073227">
    <property type="component" value="Unassembled WGS sequence"/>
</dbReference>
<dbReference type="InterPro" id="IPR016032">
    <property type="entry name" value="Sig_transdc_resp-reg_C-effctor"/>
</dbReference>
<dbReference type="SUPFAM" id="SSF46894">
    <property type="entry name" value="C-terminal effector domain of the bipartite response regulators"/>
    <property type="match status" value="1"/>
</dbReference>
<organism evidence="2 3">
    <name type="scientific">Hoeflea algicola</name>
    <dbReference type="NCBI Taxonomy" id="2983763"/>
    <lineage>
        <taxon>Bacteria</taxon>
        <taxon>Pseudomonadati</taxon>
        <taxon>Pseudomonadota</taxon>
        <taxon>Alphaproteobacteria</taxon>
        <taxon>Hyphomicrobiales</taxon>
        <taxon>Rhizobiaceae</taxon>
        <taxon>Hoeflea</taxon>
    </lineage>
</organism>
<dbReference type="EMBL" id="JAOVZR010000001">
    <property type="protein sequence ID" value="MCY0147565.1"/>
    <property type="molecule type" value="Genomic_DNA"/>
</dbReference>
<feature type="domain" description="HTH luxR-type" evidence="1">
    <location>
        <begin position="27"/>
        <end position="92"/>
    </location>
</feature>
<evidence type="ECO:0000259" key="1">
    <source>
        <dbReference type="PROSITE" id="PS50043"/>
    </source>
</evidence>
<reference evidence="2" key="1">
    <citation type="submission" date="2022-10" db="EMBL/GenBank/DDBJ databases">
        <title>Hoeflea sp. G2-23, isolated from marine algae.</title>
        <authorList>
            <person name="Kristyanto S."/>
            <person name="Kim J.M."/>
            <person name="Jeon C.O."/>
        </authorList>
    </citation>
    <scope>NUCLEOTIDE SEQUENCE</scope>
    <source>
        <strain evidence="2">G2-23</strain>
    </source>
</reference>
<evidence type="ECO:0000313" key="3">
    <source>
        <dbReference type="Proteomes" id="UP001073227"/>
    </source>
</evidence>
<gene>
    <name evidence="2" type="ORF">OEG84_07515</name>
</gene>
<dbReference type="PROSITE" id="PS50043">
    <property type="entry name" value="HTH_LUXR_2"/>
    <property type="match status" value="1"/>
</dbReference>
<evidence type="ECO:0000313" key="2">
    <source>
        <dbReference type="EMBL" id="MCY0147565.1"/>
    </source>
</evidence>
<sequence>MRSAPMLHQQESGIQIIARGHTMDLGRDRGLIPLTRTELNCLRQCAEGRTDVDIGNGLELTSSEVSAVLSVAMLKLQVPNRMAGLAKAARLGLIGTPPL</sequence>
<protein>
    <submittedName>
        <fullName evidence="2">LuxR C-terminal-related transcriptional regulator</fullName>
    </submittedName>
</protein>
<name>A0ABT3Z737_9HYPH</name>
<dbReference type="Pfam" id="PF00196">
    <property type="entry name" value="GerE"/>
    <property type="match status" value="1"/>
</dbReference>